<evidence type="ECO:0000313" key="3">
    <source>
        <dbReference type="EMBL" id="RSL35303.1"/>
    </source>
</evidence>
<sequence>MKSIILLIMLLMLPVSVFAHSGGTDANGGHHCRTDCEDYGYEYGEYHYHDGGLDLSNYNSNNNNTTDNSDEGFGIGDFIWFGILGFMAFVYICSAFSKD</sequence>
<comment type="caution">
    <text evidence="3">The sequence shown here is derived from an EMBL/GenBank/DDBJ whole genome shotgun (WGS) entry which is preliminary data.</text>
</comment>
<dbReference type="Proteomes" id="UP000275076">
    <property type="component" value="Unassembled WGS sequence"/>
</dbReference>
<dbReference type="InterPro" id="IPR047773">
    <property type="entry name" value="YHYH_dom_bact"/>
</dbReference>
<evidence type="ECO:0000256" key="2">
    <source>
        <dbReference type="SAM" id="SignalP"/>
    </source>
</evidence>
<keyword evidence="4" id="KW-1185">Reference proteome</keyword>
<dbReference type="AlphaFoldDB" id="A0A3R9Q7H0"/>
<keyword evidence="1" id="KW-0472">Membrane</keyword>
<proteinExistence type="predicted"/>
<organism evidence="3 4">
    <name type="scientific">Salibacterium salarium</name>
    <dbReference type="NCBI Taxonomy" id="284579"/>
    <lineage>
        <taxon>Bacteria</taxon>
        <taxon>Bacillati</taxon>
        <taxon>Bacillota</taxon>
        <taxon>Bacilli</taxon>
        <taxon>Bacillales</taxon>
        <taxon>Bacillaceae</taxon>
    </lineage>
</organism>
<name>A0A3R9Q7H0_9BACI</name>
<keyword evidence="1" id="KW-1133">Transmembrane helix</keyword>
<dbReference type="EMBL" id="RBVX01000001">
    <property type="protein sequence ID" value="RSL35303.1"/>
    <property type="molecule type" value="Genomic_DNA"/>
</dbReference>
<reference evidence="3 4" key="1">
    <citation type="submission" date="2018-10" db="EMBL/GenBank/DDBJ databases">
        <title>Draft genome sequence of Bacillus salarius IM0101, isolated from a hypersaline soil in Inner Mongolia, China.</title>
        <authorList>
            <person name="Yamprayoonswat W."/>
            <person name="Boonvisut S."/>
            <person name="Jumpathong W."/>
            <person name="Sittihan S."/>
            <person name="Ruangsuj P."/>
            <person name="Wanthongcharoen S."/>
            <person name="Thongpramul N."/>
            <person name="Pimmason S."/>
            <person name="Yu B."/>
            <person name="Yasawong M."/>
        </authorList>
    </citation>
    <scope>NUCLEOTIDE SEQUENCE [LARGE SCALE GENOMIC DNA]</scope>
    <source>
        <strain evidence="3 4">IM0101</strain>
    </source>
</reference>
<feature type="transmembrane region" description="Helical" evidence="1">
    <location>
        <begin position="78"/>
        <end position="97"/>
    </location>
</feature>
<accession>A0A3R9Q7H0</accession>
<keyword evidence="1" id="KW-0812">Transmembrane</keyword>
<protein>
    <submittedName>
        <fullName evidence="3">YHYH domain-containing protein</fullName>
    </submittedName>
</protein>
<feature type="chain" id="PRO_5018720265" evidence="2">
    <location>
        <begin position="20"/>
        <end position="99"/>
    </location>
</feature>
<dbReference type="NCBIfam" id="NF033223">
    <property type="entry name" value="YHYH_alt"/>
    <property type="match status" value="1"/>
</dbReference>
<keyword evidence="2" id="KW-0732">Signal</keyword>
<dbReference type="RefSeq" id="WP_125553787.1">
    <property type="nucleotide sequence ID" value="NZ_RBVX01000001.1"/>
</dbReference>
<feature type="signal peptide" evidence="2">
    <location>
        <begin position="1"/>
        <end position="19"/>
    </location>
</feature>
<evidence type="ECO:0000256" key="1">
    <source>
        <dbReference type="SAM" id="Phobius"/>
    </source>
</evidence>
<evidence type="ECO:0000313" key="4">
    <source>
        <dbReference type="Proteomes" id="UP000275076"/>
    </source>
</evidence>
<gene>
    <name evidence="3" type="ORF">D7Z54_01690</name>
</gene>